<proteinExistence type="predicted"/>
<keyword evidence="2" id="KW-1185">Reference proteome</keyword>
<dbReference type="Pfam" id="PF19991">
    <property type="entry name" value="HMA_2"/>
    <property type="match status" value="1"/>
</dbReference>
<reference evidence="1 2" key="1">
    <citation type="submission" date="2016-10" db="EMBL/GenBank/DDBJ databases">
        <authorList>
            <person name="de Groot N.N."/>
        </authorList>
    </citation>
    <scope>NUCLEOTIDE SEQUENCE [LARGE SCALE GENOMIC DNA]</scope>
    <source>
        <strain evidence="1 2">DSM 13305</strain>
    </source>
</reference>
<dbReference type="EMBL" id="FODY01000020">
    <property type="protein sequence ID" value="SEP35402.1"/>
    <property type="molecule type" value="Genomic_DNA"/>
</dbReference>
<protein>
    <submittedName>
        <fullName evidence="1">Uncharacterized protein</fullName>
    </submittedName>
</protein>
<evidence type="ECO:0000313" key="1">
    <source>
        <dbReference type="EMBL" id="SEP35402.1"/>
    </source>
</evidence>
<evidence type="ECO:0000313" key="2">
    <source>
        <dbReference type="Proteomes" id="UP000198847"/>
    </source>
</evidence>
<name>A0A1H8X658_9FIRM</name>
<accession>A0A1H8X658</accession>
<dbReference type="OrthoDB" id="2887217at2"/>
<organism evidence="1 2">
    <name type="scientific">Propionispora vibrioides</name>
    <dbReference type="NCBI Taxonomy" id="112903"/>
    <lineage>
        <taxon>Bacteria</taxon>
        <taxon>Bacillati</taxon>
        <taxon>Bacillota</taxon>
        <taxon>Negativicutes</taxon>
        <taxon>Selenomonadales</taxon>
        <taxon>Sporomusaceae</taxon>
        <taxon>Propionispora</taxon>
    </lineage>
</organism>
<dbReference type="STRING" id="112903.SAMN04490178_12079"/>
<dbReference type="AlphaFoldDB" id="A0A1H8X658"/>
<sequence length="164" mass="18939">MLLSNKRERINAGLLLSLLGNLASLPFSRRYHILLGSCLAMLSLFHTWQHRHHFAGMLKKEQEMMGWLNKYKNYMQTSRHSQFLQSLQVQHYLPGRIRLYSKHLLNSQSVAAELNRLLTAAPELASFSVNTATGSILLQYTPEKVADSPFLQELEQFALAHYRR</sequence>
<gene>
    <name evidence="1" type="ORF">SAMN04490178_12079</name>
</gene>
<dbReference type="RefSeq" id="WP_143050631.1">
    <property type="nucleotide sequence ID" value="NZ_FODY01000020.1"/>
</dbReference>
<dbReference type="Proteomes" id="UP000198847">
    <property type="component" value="Unassembled WGS sequence"/>
</dbReference>